<organism evidence="8 9">
    <name type="scientific">Rossellomorea oryzaecorticis</name>
    <dbReference type="NCBI Taxonomy" id="1396505"/>
    <lineage>
        <taxon>Bacteria</taxon>
        <taxon>Bacillati</taxon>
        <taxon>Bacillota</taxon>
        <taxon>Bacilli</taxon>
        <taxon>Bacillales</taxon>
        <taxon>Bacillaceae</taxon>
        <taxon>Rossellomorea</taxon>
    </lineage>
</organism>
<evidence type="ECO:0000313" key="8">
    <source>
        <dbReference type="EMBL" id="MFL8938327.1"/>
    </source>
</evidence>
<keyword evidence="6" id="KW-0862">Zinc</keyword>
<dbReference type="InterPro" id="IPR001303">
    <property type="entry name" value="Aldolase_II/adducin_N"/>
</dbReference>
<comment type="cofactor">
    <cofactor evidence="2">
        <name>Zn(2+)</name>
        <dbReference type="ChEBI" id="CHEBI:29105"/>
    </cofactor>
</comment>
<protein>
    <recommendedName>
        <fullName evidence="4">L-ribulose-5-phosphate 4-epimerase</fullName>
        <ecNumber evidence="4">5.1.3.4</ecNumber>
    </recommendedName>
</protein>
<dbReference type="SMART" id="SM01007">
    <property type="entry name" value="Aldolase_II"/>
    <property type="match status" value="1"/>
</dbReference>
<name>A0ABW8VVY0_9BACI</name>
<sequence length="216" mass="23617">MEELKRKVCEANKALKENGLVKWTSGNVSLRIPNRNLVIIKPSGVHFEELTADKMVVVDLDGNVIKGDLKPSVDTASHLYVYRHRQDIHSIVHTHSPFATSFAIRGESLPAYATTAANIFGKGVPCSGFAAIGEEEIGEQIVSNIGESPAILLRNHGVFTVGKNVESALKAAVILEEVAEYSHYATLHNPGLASLDNDIIQVSHQYYQTSYGQKNH</sequence>
<reference evidence="8 9" key="1">
    <citation type="submission" date="2024-12" db="EMBL/GenBank/DDBJ databases">
        <authorList>
            <person name="Li X."/>
            <person name="Zhang D."/>
        </authorList>
    </citation>
    <scope>NUCLEOTIDE SEQUENCE [LARGE SCALE GENOMIC DNA]</scope>
    <source>
        <strain evidence="8 9">JCM19602</strain>
    </source>
</reference>
<dbReference type="EC" id="5.1.3.4" evidence="4"/>
<gene>
    <name evidence="8" type="ORF">ACKA06_16165</name>
</gene>
<evidence type="ECO:0000256" key="1">
    <source>
        <dbReference type="ARBA" id="ARBA00001726"/>
    </source>
</evidence>
<evidence type="ECO:0000256" key="4">
    <source>
        <dbReference type="ARBA" id="ARBA00013186"/>
    </source>
</evidence>
<dbReference type="SUPFAM" id="SSF53639">
    <property type="entry name" value="AraD/HMP-PK domain-like"/>
    <property type="match status" value="1"/>
</dbReference>
<evidence type="ECO:0000256" key="2">
    <source>
        <dbReference type="ARBA" id="ARBA00001947"/>
    </source>
</evidence>
<evidence type="ECO:0000256" key="3">
    <source>
        <dbReference type="ARBA" id="ARBA00010037"/>
    </source>
</evidence>
<keyword evidence="9" id="KW-1185">Reference proteome</keyword>
<feature type="domain" description="Class II aldolase/adducin N-terminal" evidence="7">
    <location>
        <begin position="6"/>
        <end position="183"/>
    </location>
</feature>
<dbReference type="PANTHER" id="PTHR22789">
    <property type="entry name" value="FUCULOSE PHOSPHATE ALDOLASE"/>
    <property type="match status" value="1"/>
</dbReference>
<dbReference type="Gene3D" id="3.40.225.10">
    <property type="entry name" value="Class II aldolase/adducin N-terminal domain"/>
    <property type="match status" value="1"/>
</dbReference>
<accession>A0ABW8VVY0</accession>
<comment type="catalytic activity">
    <reaction evidence="1">
        <text>L-ribulose 5-phosphate = D-xylulose 5-phosphate</text>
        <dbReference type="Rhea" id="RHEA:22368"/>
        <dbReference type="ChEBI" id="CHEBI:57737"/>
        <dbReference type="ChEBI" id="CHEBI:58226"/>
        <dbReference type="EC" id="5.1.3.4"/>
    </reaction>
</comment>
<dbReference type="RefSeq" id="WP_411160137.1">
    <property type="nucleotide sequence ID" value="NZ_JBJOSA010000016.1"/>
</dbReference>
<evidence type="ECO:0000259" key="7">
    <source>
        <dbReference type="SMART" id="SM01007"/>
    </source>
</evidence>
<dbReference type="NCBIfam" id="NF005123">
    <property type="entry name" value="PRK06557.1"/>
    <property type="match status" value="1"/>
</dbReference>
<comment type="caution">
    <text evidence="8">The sequence shown here is derived from an EMBL/GenBank/DDBJ whole genome shotgun (WGS) entry which is preliminary data.</text>
</comment>
<proteinExistence type="inferred from homology"/>
<dbReference type="Pfam" id="PF00596">
    <property type="entry name" value="Aldolase_II"/>
    <property type="match status" value="1"/>
</dbReference>
<dbReference type="Proteomes" id="UP001628668">
    <property type="component" value="Unassembled WGS sequence"/>
</dbReference>
<comment type="similarity">
    <text evidence="3">Belongs to the aldolase class II family. AraD/FucA subfamily.</text>
</comment>
<dbReference type="InterPro" id="IPR050197">
    <property type="entry name" value="Aldolase_class_II_sugar_metab"/>
</dbReference>
<evidence type="ECO:0000256" key="6">
    <source>
        <dbReference type="ARBA" id="ARBA00022833"/>
    </source>
</evidence>
<keyword evidence="5" id="KW-0479">Metal-binding</keyword>
<dbReference type="PANTHER" id="PTHR22789:SF8">
    <property type="entry name" value="L-RIBULOSE-5-PHOSPHATE 4-EPIMERASE SGBE"/>
    <property type="match status" value="1"/>
</dbReference>
<dbReference type="InterPro" id="IPR036409">
    <property type="entry name" value="Aldolase_II/adducin_N_sf"/>
</dbReference>
<evidence type="ECO:0000313" key="9">
    <source>
        <dbReference type="Proteomes" id="UP001628668"/>
    </source>
</evidence>
<dbReference type="EMBL" id="JBJOSA010000016">
    <property type="protein sequence ID" value="MFL8938327.1"/>
    <property type="molecule type" value="Genomic_DNA"/>
</dbReference>
<evidence type="ECO:0000256" key="5">
    <source>
        <dbReference type="ARBA" id="ARBA00022723"/>
    </source>
</evidence>